<evidence type="ECO:0000256" key="5">
    <source>
        <dbReference type="ARBA" id="ARBA00023143"/>
    </source>
</evidence>
<keyword evidence="8" id="KW-0732">Signal</keyword>
<dbReference type="PANTHER" id="PTHR38766">
    <property type="entry name" value="FLAGELLAR PROTEIN FLIO"/>
    <property type="match status" value="1"/>
</dbReference>
<keyword evidence="3 7" id="KW-1133">Transmembrane helix</keyword>
<keyword evidence="5 7" id="KW-0975">Bacterial flagellum</keyword>
<accession>A0A4R6NY13</accession>
<dbReference type="InterPro" id="IPR052205">
    <property type="entry name" value="FliO/MopB"/>
</dbReference>
<dbReference type="Pfam" id="PF04347">
    <property type="entry name" value="FliO"/>
    <property type="match status" value="1"/>
</dbReference>
<name>A0A4R6NY13_9GAMM</name>
<feature type="signal peptide" evidence="8">
    <location>
        <begin position="1"/>
        <end position="26"/>
    </location>
</feature>
<feature type="transmembrane region" description="Helical" evidence="7">
    <location>
        <begin position="42"/>
        <end position="61"/>
    </location>
</feature>
<comment type="similarity">
    <text evidence="6 7">Belongs to the FliO/MopB family.</text>
</comment>
<keyword evidence="9" id="KW-0969">Cilium</keyword>
<dbReference type="GO" id="GO:0009425">
    <property type="term" value="C:bacterial-type flagellum basal body"/>
    <property type="evidence" value="ECO:0007669"/>
    <property type="project" value="UniProtKB-SubCell"/>
</dbReference>
<proteinExistence type="inferred from homology"/>
<reference evidence="9 10" key="1">
    <citation type="submission" date="2019-03" db="EMBL/GenBank/DDBJ databases">
        <title>Freshwater and sediment microbial communities from various areas in North America, analyzing microbe dynamics in response to fracking.</title>
        <authorList>
            <person name="Lamendella R."/>
        </authorList>
    </citation>
    <scope>NUCLEOTIDE SEQUENCE [LARGE SCALE GENOMIC DNA]</scope>
    <source>
        <strain evidence="9 10">18_TX</strain>
    </source>
</reference>
<comment type="caution">
    <text evidence="9">The sequence shown here is derived from an EMBL/GenBank/DDBJ whole genome shotgun (WGS) entry which is preliminary data.</text>
</comment>
<keyword evidence="9" id="KW-0282">Flagellum</keyword>
<dbReference type="PANTHER" id="PTHR38766:SF1">
    <property type="entry name" value="FLAGELLAR PROTEIN FLIO"/>
    <property type="match status" value="1"/>
</dbReference>
<evidence type="ECO:0000256" key="2">
    <source>
        <dbReference type="ARBA" id="ARBA00022692"/>
    </source>
</evidence>
<keyword evidence="1 7" id="KW-1003">Cell membrane</keyword>
<organism evidence="9 10">
    <name type="scientific">Idiomarina aquatica</name>
    <dbReference type="NCBI Taxonomy" id="1327752"/>
    <lineage>
        <taxon>Bacteria</taxon>
        <taxon>Pseudomonadati</taxon>
        <taxon>Pseudomonadota</taxon>
        <taxon>Gammaproteobacteria</taxon>
        <taxon>Alteromonadales</taxon>
        <taxon>Idiomarinaceae</taxon>
        <taxon>Idiomarina</taxon>
    </lineage>
</organism>
<evidence type="ECO:0000313" key="10">
    <source>
        <dbReference type="Proteomes" id="UP000295531"/>
    </source>
</evidence>
<evidence type="ECO:0000256" key="7">
    <source>
        <dbReference type="RuleBase" id="RU362064"/>
    </source>
</evidence>
<dbReference type="InterPro" id="IPR022781">
    <property type="entry name" value="Flagellar_biosynth_FliO"/>
</dbReference>
<dbReference type="RefSeq" id="WP_243734589.1">
    <property type="nucleotide sequence ID" value="NZ_SNXI01000020.1"/>
</dbReference>
<evidence type="ECO:0000256" key="8">
    <source>
        <dbReference type="SAM" id="SignalP"/>
    </source>
</evidence>
<evidence type="ECO:0000256" key="1">
    <source>
        <dbReference type="ARBA" id="ARBA00022475"/>
    </source>
</evidence>
<keyword evidence="10" id="KW-1185">Reference proteome</keyword>
<comment type="subcellular location">
    <subcellularLocation>
        <location evidence="7">Cell membrane</location>
    </subcellularLocation>
    <subcellularLocation>
        <location evidence="7">Bacterial flagellum basal body</location>
    </subcellularLocation>
</comment>
<evidence type="ECO:0000256" key="3">
    <source>
        <dbReference type="ARBA" id="ARBA00022989"/>
    </source>
</evidence>
<feature type="chain" id="PRO_5020499883" description="Flagellar protein" evidence="8">
    <location>
        <begin position="27"/>
        <end position="125"/>
    </location>
</feature>
<keyword evidence="2 7" id="KW-0812">Transmembrane</keyword>
<dbReference type="GO" id="GO:0005886">
    <property type="term" value="C:plasma membrane"/>
    <property type="evidence" value="ECO:0007669"/>
    <property type="project" value="UniProtKB-SubCell"/>
</dbReference>
<dbReference type="GO" id="GO:0044781">
    <property type="term" value="P:bacterial-type flagellum organization"/>
    <property type="evidence" value="ECO:0007669"/>
    <property type="project" value="UniProtKB-UniRule"/>
</dbReference>
<sequence>MLLAKSSVYASCVSAVLGLLSFSAAAQQTETSSPIGGADIGAMLLALIVVLAVIVGLAMIAKRFNLRIQSNADMKVLSAMSLGTKERLMIVEVAGKKLLLGVTAERIECLKELPDSVELKGQQKP</sequence>
<evidence type="ECO:0000256" key="6">
    <source>
        <dbReference type="ARBA" id="ARBA00037937"/>
    </source>
</evidence>
<dbReference type="EMBL" id="SNXI01000020">
    <property type="protein sequence ID" value="TDP28664.1"/>
    <property type="molecule type" value="Genomic_DNA"/>
</dbReference>
<dbReference type="Proteomes" id="UP000295531">
    <property type="component" value="Unassembled WGS sequence"/>
</dbReference>
<evidence type="ECO:0000256" key="4">
    <source>
        <dbReference type="ARBA" id="ARBA00023136"/>
    </source>
</evidence>
<dbReference type="NCBIfam" id="TIGR03500">
    <property type="entry name" value="FliO_TIGR"/>
    <property type="match status" value="1"/>
</dbReference>
<keyword evidence="9" id="KW-0966">Cell projection</keyword>
<keyword evidence="4 7" id="KW-0472">Membrane</keyword>
<evidence type="ECO:0000313" key="9">
    <source>
        <dbReference type="EMBL" id="TDP28664.1"/>
    </source>
</evidence>
<dbReference type="AlphaFoldDB" id="A0A4R6NY13"/>
<gene>
    <name evidence="9" type="ORF">DEU29_12012</name>
</gene>
<protein>
    <recommendedName>
        <fullName evidence="7">Flagellar protein</fullName>
    </recommendedName>
</protein>